<evidence type="ECO:0000256" key="1">
    <source>
        <dbReference type="SAM" id="Phobius"/>
    </source>
</evidence>
<keyword evidence="1" id="KW-0472">Membrane</keyword>
<keyword evidence="1" id="KW-0812">Transmembrane</keyword>
<accession>A0A9D4MX22</accession>
<dbReference type="AlphaFoldDB" id="A0A9D4MX22"/>
<comment type="caution">
    <text evidence="2">The sequence shown here is derived from an EMBL/GenBank/DDBJ whole genome shotgun (WGS) entry which is preliminary data.</text>
</comment>
<evidence type="ECO:0000313" key="3">
    <source>
        <dbReference type="Proteomes" id="UP000828390"/>
    </source>
</evidence>
<gene>
    <name evidence="2" type="ORF">DPMN_009477</name>
</gene>
<protein>
    <submittedName>
        <fullName evidence="2">Uncharacterized protein</fullName>
    </submittedName>
</protein>
<evidence type="ECO:0000313" key="2">
    <source>
        <dbReference type="EMBL" id="KAH3885483.1"/>
    </source>
</evidence>
<reference evidence="2" key="1">
    <citation type="journal article" date="2019" name="bioRxiv">
        <title>The Genome of the Zebra Mussel, Dreissena polymorpha: A Resource for Invasive Species Research.</title>
        <authorList>
            <person name="McCartney M.A."/>
            <person name="Auch B."/>
            <person name="Kono T."/>
            <person name="Mallez S."/>
            <person name="Zhang Y."/>
            <person name="Obille A."/>
            <person name="Becker A."/>
            <person name="Abrahante J.E."/>
            <person name="Garbe J."/>
            <person name="Badalamenti J.P."/>
            <person name="Herman A."/>
            <person name="Mangelson H."/>
            <person name="Liachko I."/>
            <person name="Sullivan S."/>
            <person name="Sone E.D."/>
            <person name="Koren S."/>
            <person name="Silverstein K.A.T."/>
            <person name="Beckman K.B."/>
            <person name="Gohl D.M."/>
        </authorList>
    </citation>
    <scope>NUCLEOTIDE SEQUENCE</scope>
    <source>
        <strain evidence="2">Duluth1</strain>
        <tissue evidence="2">Whole animal</tissue>
    </source>
</reference>
<sequence length="164" mass="17758">MTTSSLCDVCAFGQCDAKGACIYGCQERDSSYKDGVCMGRCGQNCSLCEAKLCFSCQPGFHGPSCDRKCITMCHSTGRCNRNTGYCHVNECTGGQCHATDETKTGPPLYVYLLISSSLISILLTAIIITVVVRFAGRRHADHYSKVCADIKKADTNDLESVQNV</sequence>
<reference evidence="2" key="2">
    <citation type="submission" date="2020-11" db="EMBL/GenBank/DDBJ databases">
        <authorList>
            <person name="McCartney M.A."/>
            <person name="Auch B."/>
            <person name="Kono T."/>
            <person name="Mallez S."/>
            <person name="Becker A."/>
            <person name="Gohl D.M."/>
            <person name="Silverstein K.A.T."/>
            <person name="Koren S."/>
            <person name="Bechman K.B."/>
            <person name="Herman A."/>
            <person name="Abrahante J.E."/>
            <person name="Garbe J."/>
        </authorList>
    </citation>
    <scope>NUCLEOTIDE SEQUENCE</scope>
    <source>
        <strain evidence="2">Duluth1</strain>
        <tissue evidence="2">Whole animal</tissue>
    </source>
</reference>
<organism evidence="2 3">
    <name type="scientific">Dreissena polymorpha</name>
    <name type="common">Zebra mussel</name>
    <name type="synonym">Mytilus polymorpha</name>
    <dbReference type="NCBI Taxonomy" id="45954"/>
    <lineage>
        <taxon>Eukaryota</taxon>
        <taxon>Metazoa</taxon>
        <taxon>Spiralia</taxon>
        <taxon>Lophotrochozoa</taxon>
        <taxon>Mollusca</taxon>
        <taxon>Bivalvia</taxon>
        <taxon>Autobranchia</taxon>
        <taxon>Heteroconchia</taxon>
        <taxon>Euheterodonta</taxon>
        <taxon>Imparidentia</taxon>
        <taxon>Neoheterodontei</taxon>
        <taxon>Myida</taxon>
        <taxon>Dreissenoidea</taxon>
        <taxon>Dreissenidae</taxon>
        <taxon>Dreissena</taxon>
    </lineage>
</organism>
<keyword evidence="1" id="KW-1133">Transmembrane helix</keyword>
<proteinExistence type="predicted"/>
<keyword evidence="3" id="KW-1185">Reference proteome</keyword>
<name>A0A9D4MX22_DREPO</name>
<dbReference type="Proteomes" id="UP000828390">
    <property type="component" value="Unassembled WGS sequence"/>
</dbReference>
<feature type="transmembrane region" description="Helical" evidence="1">
    <location>
        <begin position="108"/>
        <end position="135"/>
    </location>
</feature>
<dbReference type="EMBL" id="JAIWYP010000001">
    <property type="protein sequence ID" value="KAH3885483.1"/>
    <property type="molecule type" value="Genomic_DNA"/>
</dbReference>